<dbReference type="AlphaFoldDB" id="A0A3P5YLV2"/>
<feature type="region of interest" description="Disordered" evidence="1">
    <location>
        <begin position="63"/>
        <end position="86"/>
    </location>
</feature>
<gene>
    <name evidence="2" type="ORF">BRAA09T38579Z</name>
</gene>
<evidence type="ECO:0000313" key="2">
    <source>
        <dbReference type="EMBL" id="VDC60968.1"/>
    </source>
</evidence>
<sequence>MEHWEVTGIRVNTKTAVVSPAKKKVRHLQRLVKRHMQSLVNRRSSICRKWWKLWRRRLVTPQNGKGHHLKTERQGHNLKTLPLHLN</sequence>
<dbReference type="EMBL" id="LR031568">
    <property type="protein sequence ID" value="VDC60968.1"/>
    <property type="molecule type" value="Genomic_DNA"/>
</dbReference>
<name>A0A3P5YLV2_BRACM</name>
<organism evidence="2">
    <name type="scientific">Brassica campestris</name>
    <name type="common">Field mustard</name>
    <dbReference type="NCBI Taxonomy" id="3711"/>
    <lineage>
        <taxon>Eukaryota</taxon>
        <taxon>Viridiplantae</taxon>
        <taxon>Streptophyta</taxon>
        <taxon>Embryophyta</taxon>
        <taxon>Tracheophyta</taxon>
        <taxon>Spermatophyta</taxon>
        <taxon>Magnoliopsida</taxon>
        <taxon>eudicotyledons</taxon>
        <taxon>Gunneridae</taxon>
        <taxon>Pentapetalae</taxon>
        <taxon>rosids</taxon>
        <taxon>malvids</taxon>
        <taxon>Brassicales</taxon>
        <taxon>Brassicaceae</taxon>
        <taxon>Brassiceae</taxon>
        <taxon>Brassica</taxon>
    </lineage>
</organism>
<accession>A0A3P5YLV2</accession>
<protein>
    <submittedName>
        <fullName evidence="2">Uncharacterized protein</fullName>
    </submittedName>
</protein>
<reference evidence="2" key="1">
    <citation type="submission" date="2018-11" db="EMBL/GenBank/DDBJ databases">
        <authorList>
            <consortium name="Genoscope - CEA"/>
            <person name="William W."/>
        </authorList>
    </citation>
    <scope>NUCLEOTIDE SEQUENCE</scope>
</reference>
<evidence type="ECO:0000256" key="1">
    <source>
        <dbReference type="SAM" id="MobiDB-lite"/>
    </source>
</evidence>
<proteinExistence type="predicted"/>